<protein>
    <submittedName>
        <fullName evidence="2">Uncharacterized protein</fullName>
    </submittedName>
</protein>
<feature type="compositionally biased region" description="Polar residues" evidence="1">
    <location>
        <begin position="249"/>
        <end position="264"/>
    </location>
</feature>
<gene>
    <name evidence="2" type="ORF">MSAR_10750</name>
</gene>
<accession>A0A7I7SNY7</accession>
<evidence type="ECO:0000313" key="2">
    <source>
        <dbReference type="EMBL" id="BBY57939.1"/>
    </source>
</evidence>
<evidence type="ECO:0000313" key="3">
    <source>
        <dbReference type="Proteomes" id="UP000466445"/>
    </source>
</evidence>
<name>A0A7I7SNY7_9MYCO</name>
<dbReference type="RefSeq" id="WP_220096771.1">
    <property type="nucleotide sequence ID" value="NZ_AP022595.1"/>
</dbReference>
<dbReference type="EMBL" id="AP022595">
    <property type="protein sequence ID" value="BBY57939.1"/>
    <property type="molecule type" value="Genomic_DNA"/>
</dbReference>
<keyword evidence="3" id="KW-1185">Reference proteome</keyword>
<sequence>MAITAAAGLIAATPPTPAQSDQAVTHRAVALAAVPIVAPARAATRKQISDYLPTIGATVAVVAGLVSGPVGVVSVGVALVWSQREWLAKPIAKAAEELKRQILPPQFDRAVDAVTRVLSAQGGVITTLLHAQRTANLTNLDKTLTTLQGRLERRQKLTDAEFERAKLNLSKALGEVSKTLGVQLHPGQVNSWFDQAEGRFDNNFDKLEAAVQTFHEVVTGQLNSPQQSASGLAKPSAAARSARQAGKPTATNRTGTATKSTSAHARSPRAGG</sequence>
<organism evidence="2 3">
    <name type="scientific">Mycolicibacterium sarraceniae</name>
    <dbReference type="NCBI Taxonomy" id="1534348"/>
    <lineage>
        <taxon>Bacteria</taxon>
        <taxon>Bacillati</taxon>
        <taxon>Actinomycetota</taxon>
        <taxon>Actinomycetes</taxon>
        <taxon>Mycobacteriales</taxon>
        <taxon>Mycobacteriaceae</taxon>
        <taxon>Mycolicibacterium</taxon>
    </lineage>
</organism>
<proteinExistence type="predicted"/>
<evidence type="ECO:0000256" key="1">
    <source>
        <dbReference type="SAM" id="MobiDB-lite"/>
    </source>
</evidence>
<dbReference type="AlphaFoldDB" id="A0A7I7SNY7"/>
<reference evidence="2 3" key="1">
    <citation type="journal article" date="2019" name="Emerg. Microbes Infect.">
        <title>Comprehensive subspecies identification of 175 nontuberculous mycobacteria species based on 7547 genomic profiles.</title>
        <authorList>
            <person name="Matsumoto Y."/>
            <person name="Kinjo T."/>
            <person name="Motooka D."/>
            <person name="Nabeya D."/>
            <person name="Jung N."/>
            <person name="Uechi K."/>
            <person name="Horii T."/>
            <person name="Iida T."/>
            <person name="Fujita J."/>
            <person name="Nakamura S."/>
        </authorList>
    </citation>
    <scope>NUCLEOTIDE SEQUENCE [LARGE SCALE GENOMIC DNA]</scope>
    <source>
        <strain evidence="2 3">JCM 30395</strain>
    </source>
</reference>
<dbReference type="KEGG" id="msar:MSAR_10750"/>
<feature type="region of interest" description="Disordered" evidence="1">
    <location>
        <begin position="222"/>
        <end position="272"/>
    </location>
</feature>
<dbReference type="Proteomes" id="UP000466445">
    <property type="component" value="Chromosome"/>
</dbReference>